<dbReference type="InterPro" id="IPR036390">
    <property type="entry name" value="WH_DNA-bd_sf"/>
</dbReference>
<comment type="similarity">
    <text evidence="1">Belongs to the LysR transcriptional regulatory family.</text>
</comment>
<name>V2UTX4_9GAMM</name>
<dbReference type="PROSITE" id="PS50931">
    <property type="entry name" value="HTH_LYSR"/>
    <property type="match status" value="1"/>
</dbReference>
<keyword evidence="2" id="KW-0805">Transcription regulation</keyword>
<dbReference type="GO" id="GO:0003677">
    <property type="term" value="F:DNA binding"/>
    <property type="evidence" value="ECO:0007669"/>
    <property type="project" value="UniProtKB-KW"/>
</dbReference>
<dbReference type="GO" id="GO:0032993">
    <property type="term" value="C:protein-DNA complex"/>
    <property type="evidence" value="ECO:0007669"/>
    <property type="project" value="TreeGrafter"/>
</dbReference>
<evidence type="ECO:0000256" key="4">
    <source>
        <dbReference type="ARBA" id="ARBA00023163"/>
    </source>
</evidence>
<dbReference type="Pfam" id="PF03466">
    <property type="entry name" value="LysR_substrate"/>
    <property type="match status" value="1"/>
</dbReference>
<dbReference type="Pfam" id="PF00126">
    <property type="entry name" value="HTH_1"/>
    <property type="match status" value="1"/>
</dbReference>
<evidence type="ECO:0000313" key="6">
    <source>
        <dbReference type="EMBL" id="ESK52110.1"/>
    </source>
</evidence>
<evidence type="ECO:0000256" key="1">
    <source>
        <dbReference type="ARBA" id="ARBA00009437"/>
    </source>
</evidence>
<evidence type="ECO:0000259" key="5">
    <source>
        <dbReference type="PROSITE" id="PS50931"/>
    </source>
</evidence>
<dbReference type="PATRIC" id="fig|1341683.3.peg.247"/>
<dbReference type="RefSeq" id="WP_004899236.1">
    <property type="nucleotide sequence ID" value="NZ_BBTI01000003.1"/>
</dbReference>
<dbReference type="AlphaFoldDB" id="V2UTX4"/>
<dbReference type="OrthoDB" id="5289754at2"/>
<evidence type="ECO:0000313" key="7">
    <source>
        <dbReference type="Proteomes" id="UP000018418"/>
    </source>
</evidence>
<evidence type="ECO:0000256" key="3">
    <source>
        <dbReference type="ARBA" id="ARBA00023125"/>
    </source>
</evidence>
<accession>V2UTX4</accession>
<protein>
    <recommendedName>
        <fullName evidence="5">HTH lysR-type domain-containing protein</fullName>
    </recommendedName>
</protein>
<dbReference type="InterPro" id="IPR005119">
    <property type="entry name" value="LysR_subst-bd"/>
</dbReference>
<dbReference type="Gene3D" id="3.40.190.10">
    <property type="entry name" value="Periplasmic binding protein-like II"/>
    <property type="match status" value="2"/>
</dbReference>
<gene>
    <name evidence="6" type="ORF">P255_00252</name>
</gene>
<keyword evidence="3" id="KW-0238">DNA-binding</keyword>
<dbReference type="GO" id="GO:0003700">
    <property type="term" value="F:DNA-binding transcription factor activity"/>
    <property type="evidence" value="ECO:0007669"/>
    <property type="project" value="InterPro"/>
</dbReference>
<dbReference type="InterPro" id="IPR036388">
    <property type="entry name" value="WH-like_DNA-bd_sf"/>
</dbReference>
<reference evidence="6 7" key="1">
    <citation type="submission" date="2013-10" db="EMBL/GenBank/DDBJ databases">
        <title>The Genome Sequence of Acinetobacter brisouii CIP 110357.</title>
        <authorList>
            <consortium name="The Broad Institute Genomics Platform"/>
            <consortium name="The Broad Institute Genome Sequencing Center for Infectious Disease"/>
            <person name="Cerqueira G."/>
            <person name="Feldgarden M."/>
            <person name="Courvalin P."/>
            <person name="Grillot-Courvalin C."/>
            <person name="Clermont D."/>
            <person name="Rocha E."/>
            <person name="Yoon E.-J."/>
            <person name="Nemec A."/>
            <person name="Young S.K."/>
            <person name="Zeng Q."/>
            <person name="Gargeya S."/>
            <person name="Fitzgerald M."/>
            <person name="Abouelleil A."/>
            <person name="Alvarado L."/>
            <person name="Berlin A.M."/>
            <person name="Chapman S.B."/>
            <person name="Gainer-Dewar J."/>
            <person name="Goldberg J."/>
            <person name="Gnerre S."/>
            <person name="Griggs A."/>
            <person name="Gujja S."/>
            <person name="Hansen M."/>
            <person name="Howarth C."/>
            <person name="Imamovic A."/>
            <person name="Ireland A."/>
            <person name="Larimer J."/>
            <person name="McCowan C."/>
            <person name="Murphy C."/>
            <person name="Pearson M."/>
            <person name="Poon T.W."/>
            <person name="Priest M."/>
            <person name="Roberts A."/>
            <person name="Saif S."/>
            <person name="Shea T."/>
            <person name="Sykes S."/>
            <person name="Wortman J."/>
            <person name="Nusbaum C."/>
            <person name="Birren B."/>
        </authorList>
    </citation>
    <scope>NUCLEOTIDE SEQUENCE [LARGE SCALE GENOMIC DNA]</scope>
    <source>
        <strain evidence="6 7">CIP 110357</strain>
    </source>
</reference>
<dbReference type="HOGENOM" id="CLU_039613_6_4_6"/>
<organism evidence="6 7">
    <name type="scientific">Acinetobacter brisouii CIP 110357</name>
    <dbReference type="NCBI Taxonomy" id="1341683"/>
    <lineage>
        <taxon>Bacteria</taxon>
        <taxon>Pseudomonadati</taxon>
        <taxon>Pseudomonadota</taxon>
        <taxon>Gammaproteobacteria</taxon>
        <taxon>Moraxellales</taxon>
        <taxon>Moraxellaceae</taxon>
        <taxon>Acinetobacter</taxon>
    </lineage>
</organism>
<dbReference type="PRINTS" id="PR00039">
    <property type="entry name" value="HTHLYSR"/>
</dbReference>
<dbReference type="Proteomes" id="UP000018418">
    <property type="component" value="Unassembled WGS sequence"/>
</dbReference>
<dbReference type="PANTHER" id="PTHR30346:SF0">
    <property type="entry name" value="HCA OPERON TRANSCRIPTIONAL ACTIVATOR HCAR"/>
    <property type="match status" value="1"/>
</dbReference>
<keyword evidence="7" id="KW-1185">Reference proteome</keyword>
<proteinExistence type="inferred from homology"/>
<evidence type="ECO:0000256" key="2">
    <source>
        <dbReference type="ARBA" id="ARBA00023015"/>
    </source>
</evidence>
<dbReference type="PANTHER" id="PTHR30346">
    <property type="entry name" value="TRANSCRIPTIONAL DUAL REGULATOR HCAR-RELATED"/>
    <property type="match status" value="1"/>
</dbReference>
<dbReference type="FunFam" id="1.10.10.10:FF:000001">
    <property type="entry name" value="LysR family transcriptional regulator"/>
    <property type="match status" value="1"/>
</dbReference>
<keyword evidence="4" id="KW-0804">Transcription</keyword>
<sequence length="298" mass="34000">MELRHLRYFITVAEELNFSKAALKLYTAQPSLSQQIKDLEDEIGVKLLNRTKRKVELTEEGAIFLEQARLTIAQAEKAVRLAREAHLSKQQILKIGFITTAEVRVFPKILPNLRMLYPNIKVDLQILNGNDQYRALKKGDLDIVFSRQSFDDPEIANFVVLQDTLALFLAKQHPLAALETIPLQALNDVNLIMSKASAYGIMNQAILAFFKQHNIQPHIEEKTENMVENIAEIEQGMSCSILPQYLDPFIKLDHIAVRQLECDLPTLDLYVSHRKHNNNAAVEKFLSVLAQQFDLPMN</sequence>
<comment type="caution">
    <text evidence="6">The sequence shown here is derived from an EMBL/GenBank/DDBJ whole genome shotgun (WGS) entry which is preliminary data.</text>
</comment>
<dbReference type="EMBL" id="AYEU01000003">
    <property type="protein sequence ID" value="ESK52110.1"/>
    <property type="molecule type" value="Genomic_DNA"/>
</dbReference>
<dbReference type="STRING" id="396323.VH98_00570"/>
<dbReference type="InterPro" id="IPR000847">
    <property type="entry name" value="LysR_HTH_N"/>
</dbReference>
<dbReference type="SUPFAM" id="SSF46785">
    <property type="entry name" value="Winged helix' DNA-binding domain"/>
    <property type="match status" value="1"/>
</dbReference>
<dbReference type="Gene3D" id="1.10.10.10">
    <property type="entry name" value="Winged helix-like DNA-binding domain superfamily/Winged helix DNA-binding domain"/>
    <property type="match status" value="1"/>
</dbReference>
<dbReference type="SUPFAM" id="SSF53850">
    <property type="entry name" value="Periplasmic binding protein-like II"/>
    <property type="match status" value="1"/>
</dbReference>
<feature type="domain" description="HTH lysR-type" evidence="5">
    <location>
        <begin position="1"/>
        <end position="58"/>
    </location>
</feature>